<proteinExistence type="predicted"/>
<dbReference type="Gene3D" id="2.30.30.940">
    <property type="match status" value="1"/>
</dbReference>
<evidence type="ECO:0000313" key="1">
    <source>
        <dbReference type="EMBL" id="KKL66957.1"/>
    </source>
</evidence>
<organism evidence="1">
    <name type="scientific">marine sediment metagenome</name>
    <dbReference type="NCBI Taxonomy" id="412755"/>
    <lineage>
        <taxon>unclassified sequences</taxon>
        <taxon>metagenomes</taxon>
        <taxon>ecological metagenomes</taxon>
    </lineage>
</organism>
<protein>
    <submittedName>
        <fullName evidence="1">Uncharacterized protein</fullName>
    </submittedName>
</protein>
<name>A0A0F9GV26_9ZZZZ</name>
<dbReference type="AlphaFoldDB" id="A0A0F9GV26"/>
<reference evidence="1" key="1">
    <citation type="journal article" date="2015" name="Nature">
        <title>Complex archaea that bridge the gap between prokaryotes and eukaryotes.</title>
        <authorList>
            <person name="Spang A."/>
            <person name="Saw J.H."/>
            <person name="Jorgensen S.L."/>
            <person name="Zaremba-Niedzwiedzka K."/>
            <person name="Martijn J."/>
            <person name="Lind A.E."/>
            <person name="van Eijk R."/>
            <person name="Schleper C."/>
            <person name="Guy L."/>
            <person name="Ettema T.J."/>
        </authorList>
    </citation>
    <scope>NUCLEOTIDE SEQUENCE</scope>
</reference>
<dbReference type="EMBL" id="LAZR01027036">
    <property type="protein sequence ID" value="KKL66957.1"/>
    <property type="molecule type" value="Genomic_DNA"/>
</dbReference>
<sequence>MNQFKVGDRVRVSENNTANTGHNGKIGIIMIIDKTNIPFHVKFDETGDNSWASKVELLGKSGKAPKAVPVDKHIVMEDSCNNYQGVFDSYNRAIEKAKNISGDTTIYKMTEIAKVSTIKQVKKKRK</sequence>
<gene>
    <name evidence="1" type="ORF">LCGC14_2139780</name>
</gene>
<comment type="caution">
    <text evidence="1">The sequence shown here is derived from an EMBL/GenBank/DDBJ whole genome shotgun (WGS) entry which is preliminary data.</text>
</comment>
<accession>A0A0F9GV26</accession>